<evidence type="ECO:0000259" key="1">
    <source>
        <dbReference type="Pfam" id="PF13472"/>
    </source>
</evidence>
<dbReference type="GO" id="GO:0004622">
    <property type="term" value="F:phosphatidylcholine lysophospholipase activity"/>
    <property type="evidence" value="ECO:0007669"/>
    <property type="project" value="TreeGrafter"/>
</dbReference>
<name>A0A2T2YDX1_9BACT</name>
<reference evidence="2 3" key="1">
    <citation type="submission" date="2018-03" db="EMBL/GenBank/DDBJ databases">
        <title>Adhaeribacter sp. HMF7605 Genome sequencing and assembly.</title>
        <authorList>
            <person name="Kang H."/>
            <person name="Kang J."/>
            <person name="Cha I."/>
            <person name="Kim H."/>
            <person name="Joh K."/>
        </authorList>
    </citation>
    <scope>NUCLEOTIDE SEQUENCE [LARGE SCALE GENOMIC DNA]</scope>
    <source>
        <strain evidence="2 3">HMF7605</strain>
    </source>
</reference>
<dbReference type="InterPro" id="IPR036514">
    <property type="entry name" value="SGNH_hydro_sf"/>
</dbReference>
<sequence>MNKSLRYGFLILVIQLLSITVFAQKIAPNVKRILFLGNSITWAGIYVNDIEAYITAQDPNRQIEFINAGLSSETVSGLSEEGHAGGSFPRPDLHERLERVLAKTKPELVFACYGMNDGIYLPFDENRFAKFKEGINWLHQEVVKTGAKIIHLTPPDYDEQKGKSLGYTAVLDKYADWLLRQRSTSKWEVIDIHYPMQKYLRAHRAVDATFGLDGFALGQDGIHPSETGHWIMARQVLVYLGYKEVANSPGILPNLKHVPDASQYLKLVTERQNLMRDAWLTETKHKRPGLPLGLPLNEAQNKSEELRQQIQTQLQQKNR</sequence>
<dbReference type="Gene3D" id="3.40.50.1110">
    <property type="entry name" value="SGNH hydrolase"/>
    <property type="match status" value="1"/>
</dbReference>
<gene>
    <name evidence="2" type="ORF">AHMF7605_09035</name>
</gene>
<dbReference type="PANTHER" id="PTHR30383">
    <property type="entry name" value="THIOESTERASE 1/PROTEASE 1/LYSOPHOSPHOLIPASE L1"/>
    <property type="match status" value="1"/>
</dbReference>
<dbReference type="CDD" id="cd01834">
    <property type="entry name" value="SGNH_hydrolase_like_2"/>
    <property type="match status" value="1"/>
</dbReference>
<evidence type="ECO:0000313" key="2">
    <source>
        <dbReference type="EMBL" id="PSR53658.1"/>
    </source>
</evidence>
<dbReference type="OrthoDB" id="9774205at2"/>
<organism evidence="2 3">
    <name type="scientific">Adhaeribacter arboris</name>
    <dbReference type="NCBI Taxonomy" id="2072846"/>
    <lineage>
        <taxon>Bacteria</taxon>
        <taxon>Pseudomonadati</taxon>
        <taxon>Bacteroidota</taxon>
        <taxon>Cytophagia</taxon>
        <taxon>Cytophagales</taxon>
        <taxon>Hymenobacteraceae</taxon>
        <taxon>Adhaeribacter</taxon>
    </lineage>
</organism>
<dbReference type="SUPFAM" id="SSF52266">
    <property type="entry name" value="SGNH hydrolase"/>
    <property type="match status" value="1"/>
</dbReference>
<dbReference type="PANTHER" id="PTHR30383:SF5">
    <property type="entry name" value="SGNH HYDROLASE-TYPE ESTERASE DOMAIN-CONTAINING PROTEIN"/>
    <property type="match status" value="1"/>
</dbReference>
<dbReference type="EMBL" id="PYFT01000001">
    <property type="protein sequence ID" value="PSR53658.1"/>
    <property type="molecule type" value="Genomic_DNA"/>
</dbReference>
<dbReference type="RefSeq" id="WP_106928503.1">
    <property type="nucleotide sequence ID" value="NZ_PYFT01000001.1"/>
</dbReference>
<dbReference type="Proteomes" id="UP000240357">
    <property type="component" value="Unassembled WGS sequence"/>
</dbReference>
<dbReference type="InterPro" id="IPR013830">
    <property type="entry name" value="SGNH_hydro"/>
</dbReference>
<accession>A0A2T2YDX1</accession>
<evidence type="ECO:0000313" key="3">
    <source>
        <dbReference type="Proteomes" id="UP000240357"/>
    </source>
</evidence>
<proteinExistence type="predicted"/>
<feature type="domain" description="SGNH hydrolase-type esterase" evidence="1">
    <location>
        <begin position="35"/>
        <end position="230"/>
    </location>
</feature>
<dbReference type="Pfam" id="PF13472">
    <property type="entry name" value="Lipase_GDSL_2"/>
    <property type="match status" value="1"/>
</dbReference>
<dbReference type="InterPro" id="IPR051532">
    <property type="entry name" value="Ester_Hydrolysis_Enzymes"/>
</dbReference>
<dbReference type="AlphaFoldDB" id="A0A2T2YDX1"/>
<comment type="caution">
    <text evidence="2">The sequence shown here is derived from an EMBL/GenBank/DDBJ whole genome shotgun (WGS) entry which is preliminary data.</text>
</comment>
<keyword evidence="3" id="KW-1185">Reference proteome</keyword>
<protein>
    <submittedName>
        <fullName evidence="2">G-D-S-L family lipolytic protein</fullName>
    </submittedName>
</protein>